<dbReference type="InterPro" id="IPR011620">
    <property type="entry name" value="Sig_transdc_His_kinase_LytS_TM"/>
</dbReference>
<sequence>MSTAFDNLQTFLLNIFLVYFCFSIYFKFIERKANTLTNELIIALVSGISIVLCMIFPITLPTGYSLDFLQIPFIIGALYGGRRVTVFLTFILVTYRFFLNTPDTDTTLIIYCLLLISLWWIIPMFNKTVTMRKKVYLALLASFFELFSRITKFVLLMPENITMDYFIIYITSLIIQPIGILFFVVFNENSRRNAILSKEIRKFEKLKTVSELAASISHEVRNPLTVTRGFIQLLRDPDLTEKEKKLYINFSMEALNKAEATITDYLAFAKPSLDHVERLDLKKELDYIANIVNPFAEINNVMIECQNGMDIYVSGEKQQLHQCLINLIKNGIESMPDGGKLHIHLQKINEKAVITVTDTGIGMTDEQMERLGTPYYTTKVKGTGLGTMVMYSSMKAMQGEIKVESEVGKGTRFSLLFPVTEH</sequence>
<dbReference type="InterPro" id="IPR004358">
    <property type="entry name" value="Sig_transdc_His_kin-like_C"/>
</dbReference>
<keyword evidence="12" id="KW-0902">Two-component regulatory system</keyword>
<dbReference type="PROSITE" id="PS50109">
    <property type="entry name" value="HIS_KIN"/>
    <property type="match status" value="1"/>
</dbReference>
<protein>
    <recommendedName>
        <fullName evidence="3">histidine kinase</fullName>
        <ecNumber evidence="3">2.7.13.3</ecNumber>
    </recommendedName>
</protein>
<comment type="catalytic activity">
    <reaction evidence="1">
        <text>ATP + protein L-histidine = ADP + protein N-phospho-L-histidine.</text>
        <dbReference type="EC" id="2.7.13.3"/>
    </reaction>
</comment>
<comment type="caution">
    <text evidence="16">The sequence shown here is derived from an EMBL/GenBank/DDBJ whole genome shotgun (WGS) entry which is preliminary data.</text>
</comment>
<feature type="domain" description="Histidine kinase" evidence="15">
    <location>
        <begin position="215"/>
        <end position="421"/>
    </location>
</feature>
<dbReference type="GO" id="GO:0071555">
    <property type="term" value="P:cell wall organization"/>
    <property type="evidence" value="ECO:0007669"/>
    <property type="project" value="InterPro"/>
</dbReference>
<dbReference type="InterPro" id="IPR005467">
    <property type="entry name" value="His_kinase_dom"/>
</dbReference>
<evidence type="ECO:0000256" key="12">
    <source>
        <dbReference type="ARBA" id="ARBA00023012"/>
    </source>
</evidence>
<dbReference type="Pfam" id="PF02518">
    <property type="entry name" value="HATPase_c"/>
    <property type="match status" value="1"/>
</dbReference>
<dbReference type="GO" id="GO:0005886">
    <property type="term" value="C:plasma membrane"/>
    <property type="evidence" value="ECO:0007669"/>
    <property type="project" value="UniProtKB-SubCell"/>
</dbReference>
<keyword evidence="9" id="KW-0418">Kinase</keyword>
<dbReference type="InterPro" id="IPR036097">
    <property type="entry name" value="HisK_dim/P_sf"/>
</dbReference>
<keyword evidence="13 14" id="KW-0472">Membrane</keyword>
<comment type="subcellular location">
    <subcellularLocation>
        <location evidence="2">Cell membrane</location>
        <topology evidence="2">Multi-pass membrane protein</topology>
    </subcellularLocation>
</comment>
<evidence type="ECO:0000256" key="6">
    <source>
        <dbReference type="ARBA" id="ARBA00022679"/>
    </source>
</evidence>
<evidence type="ECO:0000313" key="16">
    <source>
        <dbReference type="EMBL" id="OAH60723.1"/>
    </source>
</evidence>
<dbReference type="SUPFAM" id="SSF47384">
    <property type="entry name" value="Homodimeric domain of signal transducing histidine kinase"/>
    <property type="match status" value="1"/>
</dbReference>
<evidence type="ECO:0000256" key="7">
    <source>
        <dbReference type="ARBA" id="ARBA00022692"/>
    </source>
</evidence>
<dbReference type="STRING" id="29332.AWH48_00460"/>
<feature type="transmembrane region" description="Helical" evidence="14">
    <location>
        <begin position="107"/>
        <end position="123"/>
    </location>
</feature>
<name>A0A177L544_9BACI</name>
<dbReference type="GO" id="GO:0005524">
    <property type="term" value="F:ATP binding"/>
    <property type="evidence" value="ECO:0007669"/>
    <property type="project" value="UniProtKB-KW"/>
</dbReference>
<accession>A0A177L544</accession>
<dbReference type="Pfam" id="PF00512">
    <property type="entry name" value="HisKA"/>
    <property type="match status" value="1"/>
</dbReference>
<dbReference type="PANTHER" id="PTHR43065:SF46">
    <property type="entry name" value="C4-DICARBOXYLATE TRANSPORT SENSOR PROTEIN DCTB"/>
    <property type="match status" value="1"/>
</dbReference>
<gene>
    <name evidence="16" type="ORF">AWH49_02940</name>
</gene>
<feature type="transmembrane region" description="Helical" evidence="14">
    <location>
        <begin position="72"/>
        <end position="95"/>
    </location>
</feature>
<keyword evidence="6" id="KW-0808">Transferase</keyword>
<dbReference type="AlphaFoldDB" id="A0A177L544"/>
<keyword evidence="7 14" id="KW-0812">Transmembrane</keyword>
<keyword evidence="8" id="KW-0547">Nucleotide-binding</keyword>
<evidence type="ECO:0000256" key="8">
    <source>
        <dbReference type="ARBA" id="ARBA00022741"/>
    </source>
</evidence>
<dbReference type="EMBL" id="LQWY01000034">
    <property type="protein sequence ID" value="OAH60723.1"/>
    <property type="molecule type" value="Genomic_DNA"/>
</dbReference>
<dbReference type="InterPro" id="IPR036890">
    <property type="entry name" value="HATPase_C_sf"/>
</dbReference>
<feature type="transmembrane region" description="Helical" evidence="14">
    <location>
        <begin position="40"/>
        <end position="60"/>
    </location>
</feature>
<evidence type="ECO:0000313" key="17">
    <source>
        <dbReference type="Proteomes" id="UP000076935"/>
    </source>
</evidence>
<dbReference type="SMART" id="SM00388">
    <property type="entry name" value="HisKA"/>
    <property type="match status" value="1"/>
</dbReference>
<feature type="transmembrane region" description="Helical" evidence="14">
    <location>
        <begin position="12"/>
        <end position="28"/>
    </location>
</feature>
<evidence type="ECO:0000256" key="3">
    <source>
        <dbReference type="ARBA" id="ARBA00012438"/>
    </source>
</evidence>
<dbReference type="PANTHER" id="PTHR43065">
    <property type="entry name" value="SENSOR HISTIDINE KINASE"/>
    <property type="match status" value="1"/>
</dbReference>
<keyword evidence="11 14" id="KW-1133">Transmembrane helix</keyword>
<dbReference type="CDD" id="cd00082">
    <property type="entry name" value="HisKA"/>
    <property type="match status" value="1"/>
</dbReference>
<evidence type="ECO:0000256" key="2">
    <source>
        <dbReference type="ARBA" id="ARBA00004651"/>
    </source>
</evidence>
<dbReference type="InterPro" id="IPR003661">
    <property type="entry name" value="HisK_dim/P_dom"/>
</dbReference>
<dbReference type="EC" id="2.7.13.3" evidence="3"/>
<evidence type="ECO:0000256" key="5">
    <source>
        <dbReference type="ARBA" id="ARBA00022553"/>
    </source>
</evidence>
<evidence type="ECO:0000256" key="10">
    <source>
        <dbReference type="ARBA" id="ARBA00022840"/>
    </source>
</evidence>
<dbReference type="InterPro" id="IPR003594">
    <property type="entry name" value="HATPase_dom"/>
</dbReference>
<evidence type="ECO:0000256" key="11">
    <source>
        <dbReference type="ARBA" id="ARBA00022989"/>
    </source>
</evidence>
<evidence type="ECO:0000256" key="1">
    <source>
        <dbReference type="ARBA" id="ARBA00000085"/>
    </source>
</evidence>
<dbReference type="PRINTS" id="PR00344">
    <property type="entry name" value="BCTRLSENSOR"/>
</dbReference>
<dbReference type="SUPFAM" id="SSF55874">
    <property type="entry name" value="ATPase domain of HSP90 chaperone/DNA topoisomerase II/histidine kinase"/>
    <property type="match status" value="1"/>
</dbReference>
<dbReference type="GO" id="GO:0000155">
    <property type="term" value="F:phosphorelay sensor kinase activity"/>
    <property type="evidence" value="ECO:0007669"/>
    <property type="project" value="InterPro"/>
</dbReference>
<keyword evidence="10" id="KW-0067">ATP-binding</keyword>
<dbReference type="Gene3D" id="1.10.287.130">
    <property type="match status" value="1"/>
</dbReference>
<dbReference type="Gene3D" id="3.30.565.10">
    <property type="entry name" value="Histidine kinase-like ATPase, C-terminal domain"/>
    <property type="match status" value="1"/>
</dbReference>
<dbReference type="RefSeq" id="WP_063965945.1">
    <property type="nucleotide sequence ID" value="NZ_JBCNAN010000009.1"/>
</dbReference>
<dbReference type="SMART" id="SM00387">
    <property type="entry name" value="HATPase_c"/>
    <property type="match status" value="1"/>
</dbReference>
<dbReference type="Pfam" id="PF07694">
    <property type="entry name" value="5TM-5TMR_LYT"/>
    <property type="match status" value="1"/>
</dbReference>
<proteinExistence type="predicted"/>
<organism evidence="16 17">
    <name type="scientific">Domibacillus aminovorans</name>
    <dbReference type="NCBI Taxonomy" id="29332"/>
    <lineage>
        <taxon>Bacteria</taxon>
        <taxon>Bacillati</taxon>
        <taxon>Bacillota</taxon>
        <taxon>Bacilli</taxon>
        <taxon>Bacillales</taxon>
        <taxon>Bacillaceae</taxon>
        <taxon>Domibacillus</taxon>
    </lineage>
</organism>
<keyword evidence="5" id="KW-0597">Phosphoprotein</keyword>
<feature type="transmembrane region" description="Helical" evidence="14">
    <location>
        <begin position="166"/>
        <end position="186"/>
    </location>
</feature>
<evidence type="ECO:0000256" key="9">
    <source>
        <dbReference type="ARBA" id="ARBA00022777"/>
    </source>
</evidence>
<evidence type="ECO:0000256" key="13">
    <source>
        <dbReference type="ARBA" id="ARBA00023136"/>
    </source>
</evidence>
<keyword evidence="4" id="KW-1003">Cell membrane</keyword>
<evidence type="ECO:0000256" key="14">
    <source>
        <dbReference type="SAM" id="Phobius"/>
    </source>
</evidence>
<evidence type="ECO:0000259" key="15">
    <source>
        <dbReference type="PROSITE" id="PS50109"/>
    </source>
</evidence>
<dbReference type="Proteomes" id="UP000076935">
    <property type="component" value="Unassembled WGS sequence"/>
</dbReference>
<keyword evidence="17" id="KW-1185">Reference proteome</keyword>
<evidence type="ECO:0000256" key="4">
    <source>
        <dbReference type="ARBA" id="ARBA00022475"/>
    </source>
</evidence>
<reference evidence="16 17" key="1">
    <citation type="submission" date="2016-01" db="EMBL/GenBank/DDBJ databases">
        <title>Investigation of taxonomic status of Bacillus aminovorans.</title>
        <authorList>
            <person name="Verma A."/>
            <person name="Pal Y."/>
            <person name="Krishnamurthi S."/>
        </authorList>
    </citation>
    <scope>NUCLEOTIDE SEQUENCE [LARGE SCALE GENOMIC DNA]</scope>
    <source>
        <strain evidence="16 17">DSM 1314</strain>
    </source>
</reference>